<evidence type="ECO:0000256" key="6">
    <source>
        <dbReference type="ARBA" id="ARBA00023136"/>
    </source>
</evidence>
<dbReference type="InterPro" id="IPR039859">
    <property type="entry name" value="PFA4/ZDH16/20/ERF2-like"/>
</dbReference>
<keyword evidence="6 10" id="KW-0472">Membrane</keyword>
<comment type="subcellular location">
    <subcellularLocation>
        <location evidence="1">Golgi apparatus</location>
        <location evidence="1">trans-Golgi network membrane</location>
        <topology evidence="1">Multi-pass membrane protein</topology>
    </subcellularLocation>
</comment>
<dbReference type="GO" id="GO:0019706">
    <property type="term" value="F:protein-cysteine S-palmitoyltransferase activity"/>
    <property type="evidence" value="ECO:0007669"/>
    <property type="project" value="UniProtKB-EC"/>
</dbReference>
<evidence type="ECO:0000256" key="5">
    <source>
        <dbReference type="ARBA" id="ARBA00023034"/>
    </source>
</evidence>
<gene>
    <name evidence="12" type="ORF">V5799_014556</name>
</gene>
<keyword evidence="4 10" id="KW-1133">Transmembrane helix</keyword>
<name>A0AAQ4E2P4_AMBAM</name>
<comment type="catalytic activity">
    <reaction evidence="10">
        <text>L-cysteinyl-[protein] + hexadecanoyl-CoA = S-hexadecanoyl-L-cysteinyl-[protein] + CoA</text>
        <dbReference type="Rhea" id="RHEA:36683"/>
        <dbReference type="Rhea" id="RHEA-COMP:10131"/>
        <dbReference type="Rhea" id="RHEA-COMP:11032"/>
        <dbReference type="ChEBI" id="CHEBI:29950"/>
        <dbReference type="ChEBI" id="CHEBI:57287"/>
        <dbReference type="ChEBI" id="CHEBI:57379"/>
        <dbReference type="ChEBI" id="CHEBI:74151"/>
        <dbReference type="EC" id="2.3.1.225"/>
    </reaction>
</comment>
<feature type="non-terminal residue" evidence="12">
    <location>
        <position position="1"/>
    </location>
</feature>
<dbReference type="GO" id="GO:0005794">
    <property type="term" value="C:Golgi apparatus"/>
    <property type="evidence" value="ECO:0007669"/>
    <property type="project" value="UniProtKB-SubCell"/>
</dbReference>
<keyword evidence="5" id="KW-0333">Golgi apparatus</keyword>
<dbReference type="EMBL" id="JARKHS020023243">
    <property type="protein sequence ID" value="KAK8768979.1"/>
    <property type="molecule type" value="Genomic_DNA"/>
</dbReference>
<dbReference type="InterPro" id="IPR001594">
    <property type="entry name" value="Palmitoyltrfase_DHHC"/>
</dbReference>
<feature type="transmembrane region" description="Helical" evidence="10">
    <location>
        <begin position="196"/>
        <end position="216"/>
    </location>
</feature>
<dbReference type="PANTHER" id="PTHR22883">
    <property type="entry name" value="ZINC FINGER DHHC DOMAIN CONTAINING PROTEIN"/>
    <property type="match status" value="1"/>
</dbReference>
<keyword evidence="3 10" id="KW-0812">Transmembrane</keyword>
<keyword evidence="13" id="KW-1185">Reference proteome</keyword>
<evidence type="ECO:0000313" key="13">
    <source>
        <dbReference type="Proteomes" id="UP001321473"/>
    </source>
</evidence>
<dbReference type="AlphaFoldDB" id="A0AAQ4E2P4"/>
<comment type="caution">
    <text evidence="12">The sequence shown here is derived from an EMBL/GenBank/DDBJ whole genome shotgun (WGS) entry which is preliminary data.</text>
</comment>
<evidence type="ECO:0000256" key="4">
    <source>
        <dbReference type="ARBA" id="ARBA00022989"/>
    </source>
</evidence>
<feature type="transmembrane region" description="Helical" evidence="10">
    <location>
        <begin position="222"/>
        <end position="242"/>
    </location>
</feature>
<keyword evidence="2 10" id="KW-0808">Transferase</keyword>
<comment type="similarity">
    <text evidence="10">Belongs to the DHHC palmitoyltransferase family.</text>
</comment>
<sequence>SLPLSYCGPAASVGPARVPALLLDPPSPVVCKCRVYSGACRLDAVEGVLCRCRSERWKSRNESVIMKTGHRRTPDDDPLCCCEYISELGERSHILACLCDCEALDTAFDRLLTCRRVPAPYWSRIKTTAMDRIRVPWLGGAKRVELDLISPIILLPTVLLLACHSWTMLMITFSVLPFALYFTHRRCLRNRTRTKFFLSWTVTSLVVLLGVFQLEVVPYLEILFSENTVLMLAVAFTCLCAYQVHSCPPDLVATGVTLEAGKSAEVCSVNVPYSETEDAKCSVCQVVQPPRCSHCHLCGRCFLKRDHHCVWLDTCIGEKNHRAFILGLVGLVVSLIYGANLTLTTVCRPKMLWDTFLIPDNCFEVYEDIHSGWWPSTRPSTRCAGTRLGSTVVVFGITAAPSGAPAGGSLCCTVPSLFPCDPFFHSAIFICHHGHHTASMQAWQDQRHASLV</sequence>
<dbReference type="Proteomes" id="UP001321473">
    <property type="component" value="Unassembled WGS sequence"/>
</dbReference>
<keyword evidence="7" id="KW-0564">Palmitate</keyword>
<dbReference type="EC" id="2.3.1.225" evidence="10"/>
<reference evidence="12 13" key="1">
    <citation type="journal article" date="2023" name="Arcadia Sci">
        <title>De novo assembly of a long-read Amblyomma americanum tick genome.</title>
        <authorList>
            <person name="Chou S."/>
            <person name="Poskanzer K.E."/>
            <person name="Rollins M."/>
            <person name="Thuy-Boun P.S."/>
        </authorList>
    </citation>
    <scope>NUCLEOTIDE SEQUENCE [LARGE SCALE GENOMIC DNA]</scope>
    <source>
        <strain evidence="12">F_SG_1</strain>
        <tissue evidence="12">Salivary glands</tissue>
    </source>
</reference>
<evidence type="ECO:0000256" key="1">
    <source>
        <dbReference type="ARBA" id="ARBA00004166"/>
    </source>
</evidence>
<feature type="domain" description="Palmitoyltransferase DHHC" evidence="11">
    <location>
        <begin position="276"/>
        <end position="357"/>
    </location>
</feature>
<dbReference type="PANTHER" id="PTHR22883:SF475">
    <property type="entry name" value="PALMITOYLTRANSFERASE ZDHHC23"/>
    <property type="match status" value="1"/>
</dbReference>
<proteinExistence type="inferred from homology"/>
<feature type="transmembrane region" description="Helical" evidence="10">
    <location>
        <begin position="158"/>
        <end position="184"/>
    </location>
</feature>
<dbReference type="Pfam" id="PF01529">
    <property type="entry name" value="DHHC"/>
    <property type="match status" value="1"/>
</dbReference>
<dbReference type="GO" id="GO:0005783">
    <property type="term" value="C:endoplasmic reticulum"/>
    <property type="evidence" value="ECO:0007669"/>
    <property type="project" value="TreeGrafter"/>
</dbReference>
<dbReference type="PROSITE" id="PS50216">
    <property type="entry name" value="DHHC"/>
    <property type="match status" value="1"/>
</dbReference>
<keyword evidence="9 10" id="KW-0012">Acyltransferase</keyword>
<evidence type="ECO:0000259" key="11">
    <source>
        <dbReference type="Pfam" id="PF01529"/>
    </source>
</evidence>
<evidence type="ECO:0000256" key="7">
    <source>
        <dbReference type="ARBA" id="ARBA00023139"/>
    </source>
</evidence>
<organism evidence="12 13">
    <name type="scientific">Amblyomma americanum</name>
    <name type="common">Lone star tick</name>
    <dbReference type="NCBI Taxonomy" id="6943"/>
    <lineage>
        <taxon>Eukaryota</taxon>
        <taxon>Metazoa</taxon>
        <taxon>Ecdysozoa</taxon>
        <taxon>Arthropoda</taxon>
        <taxon>Chelicerata</taxon>
        <taxon>Arachnida</taxon>
        <taxon>Acari</taxon>
        <taxon>Parasitiformes</taxon>
        <taxon>Ixodida</taxon>
        <taxon>Ixodoidea</taxon>
        <taxon>Ixodidae</taxon>
        <taxon>Amblyomminae</taxon>
        <taxon>Amblyomma</taxon>
    </lineage>
</organism>
<evidence type="ECO:0000256" key="10">
    <source>
        <dbReference type="RuleBase" id="RU079119"/>
    </source>
</evidence>
<accession>A0AAQ4E2P4</accession>
<protein>
    <recommendedName>
        <fullName evidence="10">Palmitoyltransferase</fullName>
        <ecNumber evidence="10">2.3.1.225</ecNumber>
    </recommendedName>
</protein>
<dbReference type="GO" id="GO:0006612">
    <property type="term" value="P:protein targeting to membrane"/>
    <property type="evidence" value="ECO:0007669"/>
    <property type="project" value="TreeGrafter"/>
</dbReference>
<evidence type="ECO:0000256" key="3">
    <source>
        <dbReference type="ARBA" id="ARBA00022692"/>
    </source>
</evidence>
<evidence type="ECO:0000256" key="2">
    <source>
        <dbReference type="ARBA" id="ARBA00022679"/>
    </source>
</evidence>
<evidence type="ECO:0000256" key="8">
    <source>
        <dbReference type="ARBA" id="ARBA00023288"/>
    </source>
</evidence>
<keyword evidence="8" id="KW-0449">Lipoprotein</keyword>
<evidence type="ECO:0000313" key="12">
    <source>
        <dbReference type="EMBL" id="KAK8768979.1"/>
    </source>
</evidence>
<feature type="transmembrane region" description="Helical" evidence="10">
    <location>
        <begin position="323"/>
        <end position="343"/>
    </location>
</feature>
<comment type="domain">
    <text evidence="10">The DHHC domain is required for palmitoyltransferase activity.</text>
</comment>
<evidence type="ECO:0000256" key="9">
    <source>
        <dbReference type="ARBA" id="ARBA00023315"/>
    </source>
</evidence>